<feature type="region of interest" description="Disordered" evidence="1">
    <location>
        <begin position="1"/>
        <end position="30"/>
    </location>
</feature>
<evidence type="ECO:0000256" key="1">
    <source>
        <dbReference type="SAM" id="MobiDB-lite"/>
    </source>
</evidence>
<proteinExistence type="predicted"/>
<evidence type="ECO:0000313" key="2">
    <source>
        <dbReference type="EMBL" id="EJX00977.1"/>
    </source>
</evidence>
<accession>J9G153</accession>
<reference evidence="2" key="1">
    <citation type="journal article" date="2012" name="PLoS ONE">
        <title>Gene sets for utilization of primary and secondary nutrition supplies in the distal gut of endangered iberian lynx.</title>
        <authorList>
            <person name="Alcaide M."/>
            <person name="Messina E."/>
            <person name="Richter M."/>
            <person name="Bargiela R."/>
            <person name="Peplies J."/>
            <person name="Huws S.A."/>
            <person name="Newbold C.J."/>
            <person name="Golyshin P.N."/>
            <person name="Simon M.A."/>
            <person name="Lopez G."/>
            <person name="Yakimov M.M."/>
            <person name="Ferrer M."/>
        </authorList>
    </citation>
    <scope>NUCLEOTIDE SEQUENCE</scope>
</reference>
<comment type="caution">
    <text evidence="2">The sequence shown here is derived from an EMBL/GenBank/DDBJ whole genome shotgun (WGS) entry which is preliminary data.</text>
</comment>
<dbReference type="EMBL" id="AMCI01003144">
    <property type="protein sequence ID" value="EJX00977.1"/>
    <property type="molecule type" value="Genomic_DNA"/>
</dbReference>
<dbReference type="AlphaFoldDB" id="J9G153"/>
<name>J9G153_9ZZZZ</name>
<gene>
    <name evidence="2" type="ORF">EVA_10916</name>
</gene>
<feature type="non-terminal residue" evidence="2">
    <location>
        <position position="1"/>
    </location>
</feature>
<protein>
    <submittedName>
        <fullName evidence="2">Uncharacterized protein</fullName>
    </submittedName>
</protein>
<sequence>EDEPAVCSASPKPDARIKKPEGIPVQKPFV</sequence>
<organism evidence="2">
    <name type="scientific">gut metagenome</name>
    <dbReference type="NCBI Taxonomy" id="749906"/>
    <lineage>
        <taxon>unclassified sequences</taxon>
        <taxon>metagenomes</taxon>
        <taxon>organismal metagenomes</taxon>
    </lineage>
</organism>